<feature type="region of interest" description="Disordered" evidence="1">
    <location>
        <begin position="1"/>
        <end position="170"/>
    </location>
</feature>
<protein>
    <submittedName>
        <fullName evidence="2">Uncharacterized protein</fullName>
    </submittedName>
</protein>
<keyword evidence="3" id="KW-1185">Reference proteome</keyword>
<dbReference type="EMBL" id="JANPWB010000010">
    <property type="protein sequence ID" value="KAJ1141903.1"/>
    <property type="molecule type" value="Genomic_DNA"/>
</dbReference>
<gene>
    <name evidence="2" type="ORF">NDU88_008231</name>
</gene>
<reference evidence="2" key="1">
    <citation type="journal article" date="2022" name="bioRxiv">
        <title>Sequencing and chromosome-scale assembly of the giantPleurodeles waltlgenome.</title>
        <authorList>
            <person name="Brown T."/>
            <person name="Elewa A."/>
            <person name="Iarovenko S."/>
            <person name="Subramanian E."/>
            <person name="Araus A.J."/>
            <person name="Petzold A."/>
            <person name="Susuki M."/>
            <person name="Suzuki K.-i.T."/>
            <person name="Hayashi T."/>
            <person name="Toyoda A."/>
            <person name="Oliveira C."/>
            <person name="Osipova E."/>
            <person name="Leigh N.D."/>
            <person name="Simon A."/>
            <person name="Yun M.H."/>
        </authorList>
    </citation>
    <scope>NUCLEOTIDE SEQUENCE</scope>
    <source>
        <strain evidence="2">20211129_DDA</strain>
        <tissue evidence="2">Liver</tissue>
    </source>
</reference>
<dbReference type="Proteomes" id="UP001066276">
    <property type="component" value="Chromosome 6"/>
</dbReference>
<accession>A0AAV7QTY1</accession>
<sequence>MYNLSQPLPPPARTSWRQSPGTRVAGTPGAHHATTSLHRVSSIHPQAAGSHSLPAASRPRGHRQRKVNQAPQSKARHSSSPISSQLRQPRLSSTLRARMPKLSPGRNSSSGHGSSQPPLRPQQGGQGHPHRNAPRLEHAAHPPGPLVHHPSLEKERPPAAQAAPHHEAPL</sequence>
<feature type="compositionally biased region" description="Low complexity" evidence="1">
    <location>
        <begin position="113"/>
        <end position="123"/>
    </location>
</feature>
<evidence type="ECO:0000256" key="1">
    <source>
        <dbReference type="SAM" id="MobiDB-lite"/>
    </source>
</evidence>
<name>A0AAV7QTY1_PLEWA</name>
<evidence type="ECO:0000313" key="2">
    <source>
        <dbReference type="EMBL" id="KAJ1141903.1"/>
    </source>
</evidence>
<evidence type="ECO:0000313" key="3">
    <source>
        <dbReference type="Proteomes" id="UP001066276"/>
    </source>
</evidence>
<dbReference type="AlphaFoldDB" id="A0AAV7QTY1"/>
<organism evidence="2 3">
    <name type="scientific">Pleurodeles waltl</name>
    <name type="common">Iberian ribbed newt</name>
    <dbReference type="NCBI Taxonomy" id="8319"/>
    <lineage>
        <taxon>Eukaryota</taxon>
        <taxon>Metazoa</taxon>
        <taxon>Chordata</taxon>
        <taxon>Craniata</taxon>
        <taxon>Vertebrata</taxon>
        <taxon>Euteleostomi</taxon>
        <taxon>Amphibia</taxon>
        <taxon>Batrachia</taxon>
        <taxon>Caudata</taxon>
        <taxon>Salamandroidea</taxon>
        <taxon>Salamandridae</taxon>
        <taxon>Pleurodelinae</taxon>
        <taxon>Pleurodeles</taxon>
    </lineage>
</organism>
<comment type="caution">
    <text evidence="2">The sequence shown here is derived from an EMBL/GenBank/DDBJ whole genome shotgun (WGS) entry which is preliminary data.</text>
</comment>
<feature type="compositionally biased region" description="Polar residues" evidence="1">
    <location>
        <begin position="67"/>
        <end position="95"/>
    </location>
</feature>
<proteinExistence type="predicted"/>